<protein>
    <submittedName>
        <fullName evidence="2">Uncharacterized protein</fullName>
    </submittedName>
</protein>
<feature type="non-terminal residue" evidence="2">
    <location>
        <position position="33"/>
    </location>
</feature>
<dbReference type="EMBL" id="GBEZ01011885">
    <property type="protein sequence ID" value="JAC73942.1"/>
    <property type="molecule type" value="Transcribed_RNA"/>
</dbReference>
<reference evidence="2" key="1">
    <citation type="submission" date="2014-05" db="EMBL/GenBank/DDBJ databases">
        <title>The transcriptome of the halophilic microalga Tetraselmis sp. GSL018 isolated from the Great Salt Lake, Utah.</title>
        <authorList>
            <person name="Jinkerson R.E."/>
            <person name="D'Adamo S."/>
            <person name="Posewitz M.C."/>
        </authorList>
    </citation>
    <scope>NUCLEOTIDE SEQUENCE</scope>
    <source>
        <strain evidence="2">GSL018</strain>
    </source>
</reference>
<feature type="region of interest" description="Disordered" evidence="1">
    <location>
        <begin position="1"/>
        <end position="33"/>
    </location>
</feature>
<accession>A0A061RLX9</accession>
<proteinExistence type="predicted"/>
<dbReference type="AlphaFoldDB" id="A0A061RLX9"/>
<name>A0A061RLX9_9CHLO</name>
<organism evidence="2">
    <name type="scientific">Tetraselmis sp. GSL018</name>
    <dbReference type="NCBI Taxonomy" id="582737"/>
    <lineage>
        <taxon>Eukaryota</taxon>
        <taxon>Viridiplantae</taxon>
        <taxon>Chlorophyta</taxon>
        <taxon>core chlorophytes</taxon>
        <taxon>Chlorodendrophyceae</taxon>
        <taxon>Chlorodendrales</taxon>
        <taxon>Chlorodendraceae</taxon>
        <taxon>Tetraselmis</taxon>
    </lineage>
</organism>
<evidence type="ECO:0000313" key="2">
    <source>
        <dbReference type="EMBL" id="JAC73942.1"/>
    </source>
</evidence>
<evidence type="ECO:0000256" key="1">
    <source>
        <dbReference type="SAM" id="MobiDB-lite"/>
    </source>
</evidence>
<feature type="compositionally biased region" description="Basic and acidic residues" evidence="1">
    <location>
        <begin position="19"/>
        <end position="33"/>
    </location>
</feature>
<sequence>MRRGRLRVPPQRGGGRHRVREDGLTEQLTTERI</sequence>
<gene>
    <name evidence="2" type="ORF">TSPGSL018_27347</name>
</gene>